<evidence type="ECO:0000256" key="4">
    <source>
        <dbReference type="ARBA" id="ARBA00022989"/>
    </source>
</evidence>
<organism evidence="7 8">
    <name type="scientific">Gottfriedia acidiceleris</name>
    <dbReference type="NCBI Taxonomy" id="371036"/>
    <lineage>
        <taxon>Bacteria</taxon>
        <taxon>Bacillati</taxon>
        <taxon>Bacillota</taxon>
        <taxon>Bacilli</taxon>
        <taxon>Bacillales</taxon>
        <taxon>Bacillaceae</taxon>
        <taxon>Gottfriedia</taxon>
    </lineage>
</organism>
<dbReference type="RefSeq" id="WP_248266154.1">
    <property type="nucleotide sequence ID" value="NZ_CP096034.1"/>
</dbReference>
<dbReference type="PIRSF" id="PIRSF005859">
    <property type="entry name" value="PBR"/>
    <property type="match status" value="1"/>
</dbReference>
<keyword evidence="8" id="KW-1185">Reference proteome</keyword>
<dbReference type="CDD" id="cd15904">
    <property type="entry name" value="TSPO_MBR"/>
    <property type="match status" value="1"/>
</dbReference>
<accession>A0ABY4JGP6</accession>
<gene>
    <name evidence="7" type="ORF">MY490_13300</name>
</gene>
<evidence type="ECO:0000256" key="5">
    <source>
        <dbReference type="ARBA" id="ARBA00023136"/>
    </source>
</evidence>
<feature type="transmembrane region" description="Helical" evidence="6">
    <location>
        <begin position="126"/>
        <end position="150"/>
    </location>
</feature>
<keyword evidence="5 6" id="KW-0472">Membrane</keyword>
<reference evidence="7 8" key="1">
    <citation type="submission" date="2022-04" db="EMBL/GenBank/DDBJ databases">
        <title>Mechanism of arsenic methylation and mitigation arsenic toxicity by Bacillus sp. LH14 from an Arsenic-Contaminated Paddy Soil.</title>
        <authorList>
            <person name="Wang D."/>
        </authorList>
    </citation>
    <scope>NUCLEOTIDE SEQUENCE [LARGE SCALE GENOMIC DNA]</scope>
    <source>
        <strain evidence="7 8">LH14</strain>
    </source>
</reference>
<dbReference type="PANTHER" id="PTHR10057:SF0">
    <property type="entry name" value="TRANSLOCATOR PROTEIN"/>
    <property type="match status" value="1"/>
</dbReference>
<evidence type="ECO:0000313" key="8">
    <source>
        <dbReference type="Proteomes" id="UP000830639"/>
    </source>
</evidence>
<dbReference type="InterPro" id="IPR038330">
    <property type="entry name" value="TspO/MBR-related_sf"/>
</dbReference>
<comment type="similarity">
    <text evidence="2">Belongs to the TspO/BZRP family.</text>
</comment>
<dbReference type="Proteomes" id="UP000830639">
    <property type="component" value="Chromosome"/>
</dbReference>
<keyword evidence="4 6" id="KW-1133">Transmembrane helix</keyword>
<name>A0ABY4JGP6_9BACI</name>
<dbReference type="PANTHER" id="PTHR10057">
    <property type="entry name" value="PERIPHERAL-TYPE BENZODIAZEPINE RECEPTOR"/>
    <property type="match status" value="1"/>
</dbReference>
<dbReference type="InterPro" id="IPR004307">
    <property type="entry name" value="TspO_MBR"/>
</dbReference>
<evidence type="ECO:0000256" key="1">
    <source>
        <dbReference type="ARBA" id="ARBA00004141"/>
    </source>
</evidence>
<feature type="transmembrane region" description="Helical" evidence="6">
    <location>
        <begin position="42"/>
        <end position="61"/>
    </location>
</feature>
<keyword evidence="3 6" id="KW-0812">Transmembrane</keyword>
<evidence type="ECO:0000313" key="7">
    <source>
        <dbReference type="EMBL" id="UPM52806.1"/>
    </source>
</evidence>
<dbReference type="Gene3D" id="1.20.1260.100">
    <property type="entry name" value="TspO/MBR protein"/>
    <property type="match status" value="1"/>
</dbReference>
<protein>
    <submittedName>
        <fullName evidence="7">Tryptophan-rich sensory protein</fullName>
    </submittedName>
</protein>
<evidence type="ECO:0000256" key="2">
    <source>
        <dbReference type="ARBA" id="ARBA00007524"/>
    </source>
</evidence>
<proteinExistence type="inferred from homology"/>
<comment type="subcellular location">
    <subcellularLocation>
        <location evidence="1">Membrane</location>
        <topology evidence="1">Multi-pass membrane protein</topology>
    </subcellularLocation>
</comment>
<dbReference type="Pfam" id="PF03073">
    <property type="entry name" value="TspO_MBR"/>
    <property type="match status" value="1"/>
</dbReference>
<feature type="transmembrane region" description="Helical" evidence="6">
    <location>
        <begin position="100"/>
        <end position="120"/>
    </location>
</feature>
<dbReference type="EMBL" id="CP096034">
    <property type="protein sequence ID" value="UPM52806.1"/>
    <property type="molecule type" value="Genomic_DNA"/>
</dbReference>
<evidence type="ECO:0000256" key="3">
    <source>
        <dbReference type="ARBA" id="ARBA00022692"/>
    </source>
</evidence>
<sequence length="152" mass="17368">MSSILTFILALLLFSLSGILFPIDIKWYSKLKKPEWIPPSKLFGIVWGVLYVLIALSLAIVEYKVGLKNTSVTYLLIWIINYISNQAFSYFQFKLKRLDLAALDCLIVAVTAVLLIILTIPYSMLAAVLLIPYAIWTIFATYLSFNLYYLNK</sequence>
<evidence type="ECO:0000256" key="6">
    <source>
        <dbReference type="SAM" id="Phobius"/>
    </source>
</evidence>